<dbReference type="EMBL" id="CP010525">
    <property type="protein sequence ID" value="AJO24730.1"/>
    <property type="molecule type" value="Genomic_DNA"/>
</dbReference>
<gene>
    <name evidence="1" type="ORF">SB48_HM08orf06245</name>
</gene>
<proteinExistence type="predicted"/>
<organism evidence="1 2">
    <name type="scientific">Heyndrickxia coagulans</name>
    <name type="common">Weizmannia coagulans</name>
    <dbReference type="NCBI Taxonomy" id="1398"/>
    <lineage>
        <taxon>Bacteria</taxon>
        <taxon>Bacillati</taxon>
        <taxon>Bacillota</taxon>
        <taxon>Bacilli</taxon>
        <taxon>Bacillales</taxon>
        <taxon>Bacillaceae</taxon>
        <taxon>Heyndrickxia</taxon>
    </lineage>
</organism>
<dbReference type="Proteomes" id="UP000032024">
    <property type="component" value="Chromosome"/>
</dbReference>
<protein>
    <submittedName>
        <fullName evidence="1">Uncharacterized protein</fullName>
    </submittedName>
</protein>
<accession>A0AAN0TAE3</accession>
<dbReference type="AlphaFoldDB" id="A0AAN0TAE3"/>
<evidence type="ECO:0000313" key="1">
    <source>
        <dbReference type="EMBL" id="AJO24730.1"/>
    </source>
</evidence>
<sequence>MAILSCITPFRPCGAWFFILQLYHSRKKSLTSGDISV</sequence>
<evidence type="ECO:0000313" key="2">
    <source>
        <dbReference type="Proteomes" id="UP000032024"/>
    </source>
</evidence>
<reference evidence="2" key="1">
    <citation type="submission" date="2015-01" db="EMBL/GenBank/DDBJ databases">
        <title>Comparative genome analysis of Bacillus coagulans HM-08, Clostridium butyricum HM-68, Bacillus subtilis HM-66 and Bacillus paralicheniformis BL-09.</title>
        <authorList>
            <person name="Zhang H."/>
        </authorList>
    </citation>
    <scope>NUCLEOTIDE SEQUENCE [LARGE SCALE GENOMIC DNA]</scope>
    <source>
        <strain evidence="2">HM-08</strain>
    </source>
</reference>
<keyword evidence="2" id="KW-1185">Reference proteome</keyword>
<name>A0AAN0TAE3_HEYCO</name>